<organism evidence="1 2">
    <name type="scientific">Beggiatoa alba B18LD</name>
    <dbReference type="NCBI Taxonomy" id="395493"/>
    <lineage>
        <taxon>Bacteria</taxon>
        <taxon>Pseudomonadati</taxon>
        <taxon>Pseudomonadota</taxon>
        <taxon>Gammaproteobacteria</taxon>
        <taxon>Thiotrichales</taxon>
        <taxon>Thiotrichaceae</taxon>
        <taxon>Beggiatoa</taxon>
    </lineage>
</organism>
<dbReference type="Proteomes" id="UP000005744">
    <property type="component" value="Unassembled WGS sequence"/>
</dbReference>
<keyword evidence="2" id="KW-1185">Reference proteome</keyword>
<dbReference type="STRING" id="395493.BegalDRAFT_3565"/>
<sequence length="72" mass="8019">MVTKEIEGLIFNIQQNIEVIKISCIGMGWEILGRSVREKKNNESAEAVANLADKTNELVDKLVFSLQKGGKE</sequence>
<reference evidence="1 2" key="1">
    <citation type="submission" date="2011-11" db="EMBL/GenBank/DDBJ databases">
        <title>Improved High-Quality Draft sequence of Beggiatoa alba B18lD.</title>
        <authorList>
            <consortium name="US DOE Joint Genome Institute"/>
            <person name="Lucas S."/>
            <person name="Han J."/>
            <person name="Lapidus A."/>
            <person name="Cheng J.-F."/>
            <person name="Goodwin L."/>
            <person name="Pitluck S."/>
            <person name="Peters L."/>
            <person name="Mikhailova N."/>
            <person name="Held B."/>
            <person name="Detter J.C."/>
            <person name="Han C."/>
            <person name="Tapia R."/>
            <person name="Land M."/>
            <person name="Hauser L."/>
            <person name="Kyrpides N."/>
            <person name="Ivanova N."/>
            <person name="Pagani I."/>
            <person name="Samuel K."/>
            <person name="Teske A."/>
            <person name="Mueller J."/>
            <person name="Woyke T."/>
        </authorList>
    </citation>
    <scope>NUCLEOTIDE SEQUENCE [LARGE SCALE GENOMIC DNA]</scope>
    <source>
        <strain evidence="1 2">B18LD</strain>
    </source>
</reference>
<gene>
    <name evidence="1" type="ORF">BegalDRAFT_3565</name>
</gene>
<dbReference type="RefSeq" id="WP_002692440.1">
    <property type="nucleotide sequence ID" value="NZ_JH600071.1"/>
</dbReference>
<evidence type="ECO:0000313" key="1">
    <source>
        <dbReference type="EMBL" id="EIJ40931.1"/>
    </source>
</evidence>
<name>I3CBD8_9GAMM</name>
<protein>
    <submittedName>
        <fullName evidence="1">Uncharacterized protein</fullName>
    </submittedName>
</protein>
<proteinExistence type="predicted"/>
<dbReference type="AlphaFoldDB" id="I3CBD8"/>
<dbReference type="EMBL" id="JH600071">
    <property type="protein sequence ID" value="EIJ40931.1"/>
    <property type="molecule type" value="Genomic_DNA"/>
</dbReference>
<dbReference type="HOGENOM" id="CLU_2714206_0_0_6"/>
<accession>I3CBD8</accession>
<evidence type="ECO:0000313" key="2">
    <source>
        <dbReference type="Proteomes" id="UP000005744"/>
    </source>
</evidence>